<dbReference type="InterPro" id="IPR003000">
    <property type="entry name" value="Sirtuin"/>
</dbReference>
<feature type="binding site" evidence="7">
    <location>
        <position position="405"/>
    </location>
    <ligand>
        <name>Zn(2+)</name>
        <dbReference type="ChEBI" id="CHEBI:29105"/>
    </ligand>
</feature>
<feature type="domain" description="Deacetylase sirtuin-type" evidence="11">
    <location>
        <begin position="243"/>
        <end position="515"/>
    </location>
</feature>
<evidence type="ECO:0000259" key="10">
    <source>
        <dbReference type="PROSITE" id="PS50271"/>
    </source>
</evidence>
<dbReference type="InterPro" id="IPR050134">
    <property type="entry name" value="NAD-dep_sirtuin_deacylases"/>
</dbReference>
<feature type="binding site" evidence="7">
    <location>
        <position position="381"/>
    </location>
    <ligand>
        <name>Zn(2+)</name>
        <dbReference type="ChEBI" id="CHEBI:29105"/>
    </ligand>
</feature>
<dbReference type="Gene3D" id="3.30.40.10">
    <property type="entry name" value="Zinc/RING finger domain, C3HC4 (zinc finger)"/>
    <property type="match status" value="1"/>
</dbReference>
<dbReference type="InterPro" id="IPR001607">
    <property type="entry name" value="Znf_UBP"/>
</dbReference>
<feature type="compositionally biased region" description="Low complexity" evidence="9">
    <location>
        <begin position="141"/>
        <end position="183"/>
    </location>
</feature>
<proteinExistence type="inferred from homology"/>
<evidence type="ECO:0000313" key="12">
    <source>
        <dbReference type="EMBL" id="KAK5581325.1"/>
    </source>
</evidence>
<evidence type="ECO:0000256" key="7">
    <source>
        <dbReference type="PROSITE-ProRule" id="PRU00236"/>
    </source>
</evidence>
<dbReference type="SMART" id="SM00290">
    <property type="entry name" value="ZnF_UBP"/>
    <property type="match status" value="1"/>
</dbReference>
<protein>
    <recommendedName>
        <fullName evidence="14">Protein acetyllysine N-acetyltransferase</fullName>
    </recommendedName>
</protein>
<feature type="domain" description="UBP-type" evidence="10">
    <location>
        <begin position="7"/>
        <end position="111"/>
    </location>
</feature>
<keyword evidence="8" id="KW-0863">Zinc-finger</keyword>
<dbReference type="Proteomes" id="UP001344447">
    <property type="component" value="Unassembled WGS sequence"/>
</dbReference>
<comment type="caution">
    <text evidence="12">The sequence shown here is derived from an EMBL/GenBank/DDBJ whole genome shotgun (WGS) entry which is preliminary data.</text>
</comment>
<reference evidence="12 13" key="1">
    <citation type="submission" date="2023-11" db="EMBL/GenBank/DDBJ databases">
        <title>Dfirmibasis_genome.</title>
        <authorList>
            <person name="Edelbroek B."/>
            <person name="Kjellin J."/>
            <person name="Jerlstrom-Hultqvist J."/>
            <person name="Soderbom F."/>
        </authorList>
    </citation>
    <scope>NUCLEOTIDE SEQUENCE [LARGE SCALE GENOMIC DNA]</scope>
    <source>
        <strain evidence="12 13">TNS-C-14</strain>
    </source>
</reference>
<dbReference type="GO" id="GO:0008270">
    <property type="term" value="F:zinc ion binding"/>
    <property type="evidence" value="ECO:0007669"/>
    <property type="project" value="UniProtKB-KW"/>
</dbReference>
<dbReference type="Pfam" id="PF02148">
    <property type="entry name" value="zf-UBP"/>
    <property type="match status" value="1"/>
</dbReference>
<evidence type="ECO:0000256" key="3">
    <source>
        <dbReference type="ARBA" id="ARBA00022679"/>
    </source>
</evidence>
<feature type="region of interest" description="Disordered" evidence="9">
    <location>
        <begin position="110"/>
        <end position="207"/>
    </location>
</feature>
<dbReference type="Gene3D" id="3.40.50.1220">
    <property type="entry name" value="TPP-binding domain"/>
    <property type="match status" value="1"/>
</dbReference>
<dbReference type="InterPro" id="IPR026591">
    <property type="entry name" value="Sirtuin_cat_small_dom_sf"/>
</dbReference>
<feature type="active site" description="Proton acceptor" evidence="7">
    <location>
        <position position="373"/>
    </location>
</feature>
<gene>
    <name evidence="12" type="ORF">RB653_001356</name>
</gene>
<evidence type="ECO:0000256" key="9">
    <source>
        <dbReference type="SAM" id="MobiDB-lite"/>
    </source>
</evidence>
<dbReference type="Gene3D" id="3.30.1600.10">
    <property type="entry name" value="SIR2/SIRT2 'Small Domain"/>
    <property type="match status" value="1"/>
</dbReference>
<dbReference type="AlphaFoldDB" id="A0AAN7U886"/>
<dbReference type="InterPro" id="IPR029035">
    <property type="entry name" value="DHS-like_NAD/FAD-binding_dom"/>
</dbReference>
<evidence type="ECO:0000313" key="13">
    <source>
        <dbReference type="Proteomes" id="UP001344447"/>
    </source>
</evidence>
<dbReference type="Pfam" id="PF02146">
    <property type="entry name" value="SIR2"/>
    <property type="match status" value="1"/>
</dbReference>
<evidence type="ECO:0000256" key="1">
    <source>
        <dbReference type="ARBA" id="ARBA00001947"/>
    </source>
</evidence>
<dbReference type="EMBL" id="JAVFKY010000002">
    <property type="protein sequence ID" value="KAK5581325.1"/>
    <property type="molecule type" value="Genomic_DNA"/>
</dbReference>
<feature type="compositionally biased region" description="Acidic residues" evidence="9">
    <location>
        <begin position="189"/>
        <end position="206"/>
    </location>
</feature>
<evidence type="ECO:0000256" key="2">
    <source>
        <dbReference type="ARBA" id="ARBA00006988"/>
    </source>
</evidence>
<dbReference type="InterPro" id="IPR013083">
    <property type="entry name" value="Znf_RING/FYVE/PHD"/>
</dbReference>
<feature type="compositionally biased region" description="Low complexity" evidence="9">
    <location>
        <begin position="110"/>
        <end position="119"/>
    </location>
</feature>
<organism evidence="12 13">
    <name type="scientific">Dictyostelium firmibasis</name>
    <dbReference type="NCBI Taxonomy" id="79012"/>
    <lineage>
        <taxon>Eukaryota</taxon>
        <taxon>Amoebozoa</taxon>
        <taxon>Evosea</taxon>
        <taxon>Eumycetozoa</taxon>
        <taxon>Dictyostelia</taxon>
        <taxon>Dictyosteliales</taxon>
        <taxon>Dictyosteliaceae</taxon>
        <taxon>Dictyostelium</taxon>
    </lineage>
</organism>
<name>A0AAN7U886_9MYCE</name>
<evidence type="ECO:0000256" key="8">
    <source>
        <dbReference type="PROSITE-ProRule" id="PRU00502"/>
    </source>
</evidence>
<dbReference type="GO" id="GO:0070403">
    <property type="term" value="F:NAD+ binding"/>
    <property type="evidence" value="ECO:0007669"/>
    <property type="project" value="InterPro"/>
</dbReference>
<evidence type="ECO:0000256" key="4">
    <source>
        <dbReference type="ARBA" id="ARBA00022723"/>
    </source>
</evidence>
<dbReference type="SUPFAM" id="SSF57850">
    <property type="entry name" value="RING/U-box"/>
    <property type="match status" value="1"/>
</dbReference>
<dbReference type="InterPro" id="IPR026590">
    <property type="entry name" value="Ssirtuin_cat_dom"/>
</dbReference>
<dbReference type="PROSITE" id="PS50305">
    <property type="entry name" value="SIRTUIN"/>
    <property type="match status" value="1"/>
</dbReference>
<sequence length="524" mass="58335">MYAVNPIACKHLTEEYDSCINRSILNNKDLSNPRCHACNDESENWMCMTCGAVSCSRHVNGHAGEHYENTKHPISVSFSDHSFWCYTCDTYVHVNPLLSICQILEDIRSSSSSSSSSSSNKKDISVPKNNQDDEDDQVVPTSSLTTTTTTTISSQQTIVNNTTTATTSSSLSSTTTTTSTTTTVNNDKNEEESESESDESSSEGEESLTLIQRMKEMIFGVGRGPKIVEPSEQEEPEDEENVCVLKKPTIEEIAKYIKSGKCKNIIVMTGAGISVAAGIPDFRSPKTGLYEKLDKYDLPYREAIFDIEYFKKNPKPFYVLSKELFPGSFDPTTVHYFIKLLSDKGLLLRNFTQNIDTLERIAGIPGSKLVEAHGSFATSHCVSCKKEYSTDYVKEKIFKDELPECKETSGCKGIVKPDIVFFGESLPSRFNDCAREDFPKCDLLLVIGTSLKVHPFASLINFAKDIPRVLINFEEVGTNPYGGFKFNNPSNKLDVKCIGDCQSLVLDLIKLLGWENDFDQLIKK</sequence>
<keyword evidence="13" id="KW-1185">Reference proteome</keyword>
<evidence type="ECO:0008006" key="14">
    <source>
        <dbReference type="Google" id="ProtNLM"/>
    </source>
</evidence>
<feature type="binding site" evidence="7">
    <location>
        <position position="384"/>
    </location>
    <ligand>
        <name>Zn(2+)</name>
        <dbReference type="ChEBI" id="CHEBI:29105"/>
    </ligand>
</feature>
<comment type="similarity">
    <text evidence="2">Belongs to the sirtuin family.</text>
</comment>
<accession>A0AAN7U886</accession>
<comment type="cofactor">
    <cofactor evidence="1">
        <name>Zn(2+)</name>
        <dbReference type="ChEBI" id="CHEBI:29105"/>
    </cofactor>
</comment>
<keyword evidence="3" id="KW-0808">Transferase</keyword>
<keyword evidence="5 7" id="KW-0862">Zinc</keyword>
<keyword evidence="6" id="KW-0520">NAD</keyword>
<evidence type="ECO:0000256" key="5">
    <source>
        <dbReference type="ARBA" id="ARBA00022833"/>
    </source>
</evidence>
<dbReference type="GO" id="GO:0005634">
    <property type="term" value="C:nucleus"/>
    <property type="evidence" value="ECO:0007669"/>
    <property type="project" value="TreeGrafter"/>
</dbReference>
<evidence type="ECO:0000259" key="11">
    <source>
        <dbReference type="PROSITE" id="PS50305"/>
    </source>
</evidence>
<feature type="binding site" evidence="7">
    <location>
        <position position="411"/>
    </location>
    <ligand>
        <name>Zn(2+)</name>
        <dbReference type="ChEBI" id="CHEBI:29105"/>
    </ligand>
</feature>
<dbReference type="SUPFAM" id="SSF52467">
    <property type="entry name" value="DHS-like NAD/FAD-binding domain"/>
    <property type="match status" value="1"/>
</dbReference>
<dbReference type="CDD" id="cd01408">
    <property type="entry name" value="SIRT1"/>
    <property type="match status" value="1"/>
</dbReference>
<keyword evidence="4 7" id="KW-0479">Metal-binding</keyword>
<dbReference type="PANTHER" id="PTHR11085:SF6">
    <property type="entry name" value="NAD-DEPENDENT PROTEIN DEACETYLASE SIRTUIN-2"/>
    <property type="match status" value="1"/>
</dbReference>
<dbReference type="GO" id="GO:0017136">
    <property type="term" value="F:histone deacetylase activity, NAD-dependent"/>
    <property type="evidence" value="ECO:0007669"/>
    <property type="project" value="TreeGrafter"/>
</dbReference>
<evidence type="ECO:0000256" key="6">
    <source>
        <dbReference type="ARBA" id="ARBA00023027"/>
    </source>
</evidence>
<dbReference type="PROSITE" id="PS50271">
    <property type="entry name" value="ZF_UBP"/>
    <property type="match status" value="1"/>
</dbReference>
<dbReference type="PANTHER" id="PTHR11085">
    <property type="entry name" value="NAD-DEPENDENT PROTEIN DEACYLASE SIRTUIN-5, MITOCHONDRIAL-RELATED"/>
    <property type="match status" value="1"/>
</dbReference>